<accession>A0A8B7ZR14</accession>
<dbReference type="SMART" id="SM00732">
    <property type="entry name" value="YqgFc"/>
    <property type="match status" value="1"/>
</dbReference>
<dbReference type="PANTHER" id="PTHR10724">
    <property type="entry name" value="30S RIBOSOMAL PROTEIN S1"/>
    <property type="match status" value="1"/>
</dbReference>
<reference evidence="5" key="1">
    <citation type="submission" date="2025-08" db="UniProtKB">
        <authorList>
            <consortium name="RefSeq"/>
        </authorList>
    </citation>
    <scope>IDENTIFICATION</scope>
</reference>
<dbReference type="GO" id="GO:0006412">
    <property type="term" value="P:translation"/>
    <property type="evidence" value="ECO:0007669"/>
    <property type="project" value="TreeGrafter"/>
</dbReference>
<keyword evidence="4" id="KW-1185">Reference proteome</keyword>
<feature type="domain" description="S1 motif" evidence="3">
    <location>
        <begin position="560"/>
        <end position="632"/>
    </location>
</feature>
<organism evidence="4 5">
    <name type="scientific">Acanthaster planci</name>
    <name type="common">Crown-of-thorns starfish</name>
    <dbReference type="NCBI Taxonomy" id="133434"/>
    <lineage>
        <taxon>Eukaryota</taxon>
        <taxon>Metazoa</taxon>
        <taxon>Echinodermata</taxon>
        <taxon>Eleutherozoa</taxon>
        <taxon>Asterozoa</taxon>
        <taxon>Asteroidea</taxon>
        <taxon>Valvatacea</taxon>
        <taxon>Valvatida</taxon>
        <taxon>Acanthasteridae</taxon>
        <taxon>Acanthaster</taxon>
    </lineage>
</organism>
<dbReference type="InterPro" id="IPR010994">
    <property type="entry name" value="RuvA_2-like"/>
</dbReference>
<dbReference type="InterPro" id="IPR003029">
    <property type="entry name" value="S1_domain"/>
</dbReference>
<dbReference type="CTD" id="55133"/>
<dbReference type="Pfam" id="PF22706">
    <property type="entry name" value="Tex_central_region"/>
    <property type="match status" value="1"/>
</dbReference>
<dbReference type="SUPFAM" id="SSF158832">
    <property type="entry name" value="Tex N-terminal region-like"/>
    <property type="match status" value="1"/>
</dbReference>
<dbReference type="OrthoDB" id="995477at2759"/>
<dbReference type="OMA" id="XAKLTSD"/>
<dbReference type="GO" id="GO:0006139">
    <property type="term" value="P:nucleobase-containing compound metabolic process"/>
    <property type="evidence" value="ECO:0007669"/>
    <property type="project" value="InterPro"/>
</dbReference>
<evidence type="ECO:0000256" key="2">
    <source>
        <dbReference type="SAM" id="MobiDB-lite"/>
    </source>
</evidence>
<dbReference type="Pfam" id="PF16921">
    <property type="entry name" value="Tex_YqgF"/>
    <property type="match status" value="1"/>
</dbReference>
<evidence type="ECO:0000256" key="1">
    <source>
        <dbReference type="ARBA" id="ARBA00025453"/>
    </source>
</evidence>
<dbReference type="InterPro" id="IPR037027">
    <property type="entry name" value="YqgF/RNaseH-like_dom_sf"/>
</dbReference>
<dbReference type="InterPro" id="IPR055179">
    <property type="entry name" value="Tex-like_central_region"/>
</dbReference>
<gene>
    <name evidence="5" type="primary">LOC110988378</name>
</gene>
<dbReference type="InterPro" id="IPR050437">
    <property type="entry name" value="Ribos_protein_bS1-like"/>
</dbReference>
<evidence type="ECO:0000313" key="4">
    <source>
        <dbReference type="Proteomes" id="UP000694845"/>
    </source>
</evidence>
<dbReference type="GO" id="GO:0003729">
    <property type="term" value="F:mRNA binding"/>
    <property type="evidence" value="ECO:0007669"/>
    <property type="project" value="TreeGrafter"/>
</dbReference>
<dbReference type="GO" id="GO:0003735">
    <property type="term" value="F:structural constituent of ribosome"/>
    <property type="evidence" value="ECO:0007669"/>
    <property type="project" value="TreeGrafter"/>
</dbReference>
<dbReference type="GeneID" id="110988378"/>
<evidence type="ECO:0000259" key="3">
    <source>
        <dbReference type="PROSITE" id="PS50126"/>
    </source>
</evidence>
<dbReference type="RefSeq" id="XP_022107507.1">
    <property type="nucleotide sequence ID" value="XM_022251815.1"/>
</dbReference>
<dbReference type="InterPro" id="IPR012337">
    <property type="entry name" value="RNaseH-like_sf"/>
</dbReference>
<dbReference type="InterPro" id="IPR041692">
    <property type="entry name" value="HHH_9"/>
</dbReference>
<feature type="region of interest" description="Disordered" evidence="2">
    <location>
        <begin position="411"/>
        <end position="459"/>
    </location>
</feature>
<dbReference type="InterPro" id="IPR032639">
    <property type="entry name" value="Tex_YqgF"/>
</dbReference>
<dbReference type="InterPro" id="IPR044146">
    <property type="entry name" value="S1_Tex"/>
</dbReference>
<dbReference type="SUPFAM" id="SSF50249">
    <property type="entry name" value="Nucleic acid-binding proteins"/>
    <property type="match status" value="1"/>
</dbReference>
<proteinExistence type="predicted"/>
<dbReference type="FunFam" id="2.40.50.140:FF:000051">
    <property type="entry name" value="RNA-binding transcriptional accessory protein"/>
    <property type="match status" value="1"/>
</dbReference>
<dbReference type="InterPro" id="IPR012340">
    <property type="entry name" value="NA-bd_OB-fold"/>
</dbReference>
<dbReference type="SMART" id="SM00316">
    <property type="entry name" value="S1"/>
    <property type="match status" value="1"/>
</dbReference>
<dbReference type="Gene3D" id="3.30.420.140">
    <property type="entry name" value="YqgF/RNase H-like domain"/>
    <property type="match status" value="1"/>
</dbReference>
<protein>
    <submittedName>
        <fullName evidence="5">S1 RNA-binding domain-containing protein 1-like</fullName>
    </submittedName>
</protein>
<dbReference type="AlphaFoldDB" id="A0A8B7ZR14"/>
<dbReference type="InterPro" id="IPR023323">
    <property type="entry name" value="Tex-like_dom_sf"/>
</dbReference>
<dbReference type="KEGG" id="aplc:110988378"/>
<dbReference type="FunFam" id="3.30.420.140:FF:000001">
    <property type="entry name" value="RNA-binding transcriptional accessory protein"/>
    <property type="match status" value="1"/>
</dbReference>
<dbReference type="SUPFAM" id="SSF53098">
    <property type="entry name" value="Ribonuclease H-like"/>
    <property type="match status" value="1"/>
</dbReference>
<sequence length="636" mass="69904">MPISGRSTIAEVEKGVQHILIDIIAKDSKVVNSLRNLVRHAYVTVQTTLRQLTEENEVNRDTYSLYFDFSASTRSIKPHQVLAINRAEGQKVLLVKLVIPTSTVAGFKASCQGQWVPRRGCPELVVKLFQAAIDEACSKRLLPMITREIRSNLTKSAEKASVDVFAQNLRRLLLTPPVRGKVVMGIDPGYKHGCKVAVTSSLGQVLETGVAYLHGNRGREESKKIVEMAKRHGCETLALGNGTACRETESILSKLITTKAFGHLNVMYCIVNEDGASVYSVSPEAQKEMPNLDPNLRSAVSIARRLQDPLVELVKIEPKHIGVGMYQHDIHDKFLKEALDGVVEECVSFVGIDLNVCSESLLRKIAGLNVTRAKKIIEYREKNGRFTNREQLLEIKGLGPKTYQQCAGFVRVRPGPTNSSTQSSVTDPTTSDDTVTRAGSKRKAVGSGRGNAKKRKTDVAPNPLDMTWIHPESYHIANKVLARADACASDIGTAVMKTKVQKLLQATSTGKLAKDLDVGEPTMKLILDGLQQPMGYDIRAEYDKPLFKQNLQSISDLSSGQELTGRVTNVTHFGAFVDIGVGRNGLIHISKMRQDFLKQGQPLGPGDKVVVRVLSIQRSEDESKARIGLELSRPVQ</sequence>
<dbReference type="Pfam" id="PF17674">
    <property type="entry name" value="HHH_9"/>
    <property type="match status" value="1"/>
</dbReference>
<name>A0A8B7ZR14_ACAPL</name>
<dbReference type="InterPro" id="IPR006641">
    <property type="entry name" value="YqgF/RNaseH-like_dom"/>
</dbReference>
<dbReference type="Pfam" id="PF12836">
    <property type="entry name" value="HHH_3"/>
    <property type="match status" value="1"/>
</dbReference>
<evidence type="ECO:0000313" key="5">
    <source>
        <dbReference type="RefSeq" id="XP_022107507.1"/>
    </source>
</evidence>
<dbReference type="Gene3D" id="1.10.3500.10">
    <property type="entry name" value="Tex N-terminal region-like"/>
    <property type="match status" value="1"/>
</dbReference>
<dbReference type="PANTHER" id="PTHR10724:SF10">
    <property type="entry name" value="S1 RNA-BINDING DOMAIN-CONTAINING PROTEIN 1"/>
    <property type="match status" value="1"/>
</dbReference>
<dbReference type="Gene3D" id="1.10.150.310">
    <property type="entry name" value="Tex RuvX-like domain-like"/>
    <property type="match status" value="1"/>
</dbReference>
<dbReference type="CDD" id="cd05685">
    <property type="entry name" value="S1_Tex"/>
    <property type="match status" value="1"/>
</dbReference>
<dbReference type="Pfam" id="PF00575">
    <property type="entry name" value="S1"/>
    <property type="match status" value="1"/>
</dbReference>
<dbReference type="GO" id="GO:0005737">
    <property type="term" value="C:cytoplasm"/>
    <property type="evidence" value="ECO:0007669"/>
    <property type="project" value="UniProtKB-ARBA"/>
</dbReference>
<dbReference type="PROSITE" id="PS50126">
    <property type="entry name" value="S1"/>
    <property type="match status" value="1"/>
</dbReference>
<dbReference type="Proteomes" id="UP000694845">
    <property type="component" value="Unplaced"/>
</dbReference>
<dbReference type="SUPFAM" id="SSF47781">
    <property type="entry name" value="RuvA domain 2-like"/>
    <property type="match status" value="2"/>
</dbReference>
<feature type="compositionally biased region" description="Low complexity" evidence="2">
    <location>
        <begin position="419"/>
        <end position="433"/>
    </location>
</feature>
<dbReference type="Gene3D" id="2.40.50.140">
    <property type="entry name" value="Nucleic acid-binding proteins"/>
    <property type="match status" value="1"/>
</dbReference>
<comment type="function">
    <text evidence="1">Associates with the EF-Tu.GDP complex and induces the exchange of GDP to GTP. It remains bound to the aminoacyl-tRNA.EF-Tu.GTP complex up to the GTP hydrolysis stage on the ribosome.</text>
</comment>